<dbReference type="Proteomes" id="UP000716291">
    <property type="component" value="Unassembled WGS sequence"/>
</dbReference>
<evidence type="ECO:0000259" key="3">
    <source>
        <dbReference type="SMART" id="SM00385"/>
    </source>
</evidence>
<dbReference type="GO" id="GO:0006357">
    <property type="term" value="P:regulation of transcription by RNA polymerase II"/>
    <property type="evidence" value="ECO:0007669"/>
    <property type="project" value="InterPro"/>
</dbReference>
<keyword evidence="1 2" id="KW-0195">Cyclin</keyword>
<dbReference type="EMBL" id="JAANQT010002683">
    <property type="protein sequence ID" value="KAG1302019.1"/>
    <property type="molecule type" value="Genomic_DNA"/>
</dbReference>
<comment type="caution">
    <text evidence="4">The sequence shown here is derived from an EMBL/GenBank/DDBJ whole genome shotgun (WGS) entry which is preliminary data.</text>
</comment>
<name>A0A9P6WZP9_RHIOR</name>
<protein>
    <recommendedName>
        <fullName evidence="3">Cyclin-like domain-containing protein</fullName>
    </recommendedName>
</protein>
<evidence type="ECO:0000256" key="1">
    <source>
        <dbReference type="ARBA" id="ARBA00023127"/>
    </source>
</evidence>
<dbReference type="AlphaFoldDB" id="A0A9P6WZP9"/>
<evidence type="ECO:0000256" key="2">
    <source>
        <dbReference type="RuleBase" id="RU000383"/>
    </source>
</evidence>
<dbReference type="GO" id="GO:0016538">
    <property type="term" value="F:cyclin-dependent protein serine/threonine kinase regulator activity"/>
    <property type="evidence" value="ECO:0007669"/>
    <property type="project" value="InterPro"/>
</dbReference>
<dbReference type="CDD" id="cd20525">
    <property type="entry name" value="CYCLIN_CCNH_rpt2"/>
    <property type="match status" value="1"/>
</dbReference>
<dbReference type="SMART" id="SM00385">
    <property type="entry name" value="CYCLIN"/>
    <property type="match status" value="1"/>
</dbReference>
<feature type="domain" description="Cyclin-like" evidence="3">
    <location>
        <begin position="77"/>
        <end position="159"/>
    </location>
</feature>
<organism evidence="4 5">
    <name type="scientific">Rhizopus oryzae</name>
    <name type="common">Mucormycosis agent</name>
    <name type="synonym">Rhizopus arrhizus var. delemar</name>
    <dbReference type="NCBI Taxonomy" id="64495"/>
    <lineage>
        <taxon>Eukaryota</taxon>
        <taxon>Fungi</taxon>
        <taxon>Fungi incertae sedis</taxon>
        <taxon>Mucoromycota</taxon>
        <taxon>Mucoromycotina</taxon>
        <taxon>Mucoromycetes</taxon>
        <taxon>Mucorales</taxon>
        <taxon>Mucorineae</taxon>
        <taxon>Rhizopodaceae</taxon>
        <taxon>Rhizopus</taxon>
    </lineage>
</organism>
<dbReference type="Pfam" id="PF00134">
    <property type="entry name" value="Cyclin_N"/>
    <property type="match status" value="1"/>
</dbReference>
<dbReference type="Gene3D" id="1.10.472.10">
    <property type="entry name" value="Cyclin-like"/>
    <property type="match status" value="2"/>
</dbReference>
<dbReference type="PANTHER" id="PTHR10026">
    <property type="entry name" value="CYCLIN"/>
    <property type="match status" value="1"/>
</dbReference>
<dbReference type="CDD" id="cd20524">
    <property type="entry name" value="CYCLIN_CCNH_rpt1"/>
    <property type="match status" value="1"/>
</dbReference>
<dbReference type="OrthoDB" id="340962at2759"/>
<sequence length="308" mass="36136">MSSPKKPQIYEESTQYQHWRFSPEQLWDIRNKRTTEAIERVKKTRGKELEADSTEVIRDEDYLSAKEELALCRFYEKQLQGMCKHLKFSDMVMATAVIYMKRFFLYNTVMDYHPKDIFLTCLFLATKSESERISIEDFGKKLRLPSTVSVLNLEFTVSQGLKFQYYVHHPFRPAYGFFLDMQQTIDVKILKVIYKQAVNQTIPDILLQDLPLIYQPSQLALAALVHASRENGYEEHVTGYIHKKFGEKDAGHLLNMMERILEFLTSDKAVTHEEAKKIDYRLRIVMNPESALYVSIIRSKDYCSLTLL</sequence>
<evidence type="ECO:0000313" key="4">
    <source>
        <dbReference type="EMBL" id="KAG1302019.1"/>
    </source>
</evidence>
<dbReference type="Pfam" id="PF16899">
    <property type="entry name" value="Cyclin_C_2"/>
    <property type="match status" value="1"/>
</dbReference>
<accession>A0A9P6WZP9</accession>
<dbReference type="InterPro" id="IPR006671">
    <property type="entry name" value="Cyclin_N"/>
</dbReference>
<dbReference type="SUPFAM" id="SSF47954">
    <property type="entry name" value="Cyclin-like"/>
    <property type="match status" value="2"/>
</dbReference>
<dbReference type="InterPro" id="IPR043198">
    <property type="entry name" value="Cyclin/Ssn8"/>
</dbReference>
<comment type="similarity">
    <text evidence="2">Belongs to the cyclin family.</text>
</comment>
<dbReference type="InterPro" id="IPR013763">
    <property type="entry name" value="Cyclin-like_dom"/>
</dbReference>
<dbReference type="InterPro" id="IPR031658">
    <property type="entry name" value="Cyclin_C_2"/>
</dbReference>
<gene>
    <name evidence="4" type="ORF">G6F64_011296</name>
</gene>
<proteinExistence type="inferred from homology"/>
<reference evidence="4" key="1">
    <citation type="journal article" date="2020" name="Microb. Genom.">
        <title>Genetic diversity of clinical and environmental Mucorales isolates obtained from an investigation of mucormycosis cases among solid organ transplant recipients.</title>
        <authorList>
            <person name="Nguyen M.H."/>
            <person name="Kaul D."/>
            <person name="Muto C."/>
            <person name="Cheng S.J."/>
            <person name="Richter R.A."/>
            <person name="Bruno V.M."/>
            <person name="Liu G."/>
            <person name="Beyhan S."/>
            <person name="Sundermann A.J."/>
            <person name="Mounaud S."/>
            <person name="Pasculle A.W."/>
            <person name="Nierman W.C."/>
            <person name="Driscoll E."/>
            <person name="Cumbie R."/>
            <person name="Clancy C.J."/>
            <person name="Dupont C.L."/>
        </authorList>
    </citation>
    <scope>NUCLEOTIDE SEQUENCE</scope>
    <source>
        <strain evidence="4">GL11</strain>
    </source>
</reference>
<keyword evidence="5" id="KW-1185">Reference proteome</keyword>
<evidence type="ECO:0000313" key="5">
    <source>
        <dbReference type="Proteomes" id="UP000716291"/>
    </source>
</evidence>
<dbReference type="InterPro" id="IPR036915">
    <property type="entry name" value="Cyclin-like_sf"/>
</dbReference>